<gene>
    <name evidence="2" type="ORF">O181_027327</name>
</gene>
<dbReference type="AlphaFoldDB" id="A0A9Q3CPV0"/>
<dbReference type="OrthoDB" id="5582182at2759"/>
<evidence type="ECO:0000256" key="1">
    <source>
        <dbReference type="SAM" id="MobiDB-lite"/>
    </source>
</evidence>
<dbReference type="Proteomes" id="UP000765509">
    <property type="component" value="Unassembled WGS sequence"/>
</dbReference>
<protein>
    <submittedName>
        <fullName evidence="2">Uncharacterized protein</fullName>
    </submittedName>
</protein>
<keyword evidence="3" id="KW-1185">Reference proteome</keyword>
<feature type="compositionally biased region" description="Basic and acidic residues" evidence="1">
    <location>
        <begin position="26"/>
        <end position="45"/>
    </location>
</feature>
<accession>A0A9Q3CPV0</accession>
<name>A0A9Q3CPV0_9BASI</name>
<feature type="region of interest" description="Disordered" evidence="1">
    <location>
        <begin position="24"/>
        <end position="85"/>
    </location>
</feature>
<reference evidence="2" key="1">
    <citation type="submission" date="2021-03" db="EMBL/GenBank/DDBJ databases">
        <title>Draft genome sequence of rust myrtle Austropuccinia psidii MF-1, a brazilian biotype.</title>
        <authorList>
            <person name="Quecine M.C."/>
            <person name="Pachon D.M.R."/>
            <person name="Bonatelli M.L."/>
            <person name="Correr F.H."/>
            <person name="Franceschini L.M."/>
            <person name="Leite T.F."/>
            <person name="Margarido G.R.A."/>
            <person name="Almeida C.A."/>
            <person name="Ferrarezi J.A."/>
            <person name="Labate C.A."/>
        </authorList>
    </citation>
    <scope>NUCLEOTIDE SEQUENCE</scope>
    <source>
        <strain evidence="2">MF-1</strain>
    </source>
</reference>
<dbReference type="EMBL" id="AVOT02009214">
    <property type="protein sequence ID" value="MBW0487612.1"/>
    <property type="molecule type" value="Genomic_DNA"/>
</dbReference>
<sequence length="128" mass="14530">MLLDQLASHPGNFGSIQELMDITLELDTRDHERQKEESSHQEKKPPVTGLNSFRPPQDSSSKTPHHKKNEVFKEIKDSGEDVSGSTLHVFQGDMKFPPSPFHASLKEKWDEEKEPEYIEAVLKVVPPA</sequence>
<proteinExistence type="predicted"/>
<evidence type="ECO:0000313" key="3">
    <source>
        <dbReference type="Proteomes" id="UP000765509"/>
    </source>
</evidence>
<comment type="caution">
    <text evidence="2">The sequence shown here is derived from an EMBL/GenBank/DDBJ whole genome shotgun (WGS) entry which is preliminary data.</text>
</comment>
<organism evidence="2 3">
    <name type="scientific">Austropuccinia psidii MF-1</name>
    <dbReference type="NCBI Taxonomy" id="1389203"/>
    <lineage>
        <taxon>Eukaryota</taxon>
        <taxon>Fungi</taxon>
        <taxon>Dikarya</taxon>
        <taxon>Basidiomycota</taxon>
        <taxon>Pucciniomycotina</taxon>
        <taxon>Pucciniomycetes</taxon>
        <taxon>Pucciniales</taxon>
        <taxon>Sphaerophragmiaceae</taxon>
        <taxon>Austropuccinia</taxon>
    </lineage>
</organism>
<feature type="compositionally biased region" description="Basic and acidic residues" evidence="1">
    <location>
        <begin position="69"/>
        <end position="79"/>
    </location>
</feature>
<evidence type="ECO:0000313" key="2">
    <source>
        <dbReference type="EMBL" id="MBW0487612.1"/>
    </source>
</evidence>